<feature type="domain" description="PHD-type" evidence="8">
    <location>
        <begin position="73"/>
        <end position="123"/>
    </location>
</feature>
<comment type="subcellular location">
    <subcellularLocation>
        <location evidence="1">Nucleus</location>
    </subcellularLocation>
</comment>
<dbReference type="InParanoid" id="F8Q3S6"/>
<evidence type="ECO:0000256" key="2">
    <source>
        <dbReference type="ARBA" id="ARBA00022723"/>
    </source>
</evidence>
<keyword evidence="5" id="KW-0539">Nucleus</keyword>
<feature type="compositionally biased region" description="Basic and acidic residues" evidence="7">
    <location>
        <begin position="33"/>
        <end position="50"/>
    </location>
</feature>
<evidence type="ECO:0000256" key="6">
    <source>
        <dbReference type="PROSITE-ProRule" id="PRU00146"/>
    </source>
</evidence>
<keyword evidence="4" id="KW-0862">Zinc</keyword>
<feature type="region of interest" description="Disordered" evidence="7">
    <location>
        <begin position="1"/>
        <end position="70"/>
    </location>
</feature>
<evidence type="ECO:0000256" key="5">
    <source>
        <dbReference type="ARBA" id="ARBA00023242"/>
    </source>
</evidence>
<evidence type="ECO:0000313" key="9">
    <source>
        <dbReference type="EMBL" id="EGN96782.1"/>
    </source>
</evidence>
<organism evidence="10">
    <name type="scientific">Serpula lacrymans var. lacrymans (strain S7.3)</name>
    <name type="common">Dry rot fungus</name>
    <dbReference type="NCBI Taxonomy" id="936435"/>
    <lineage>
        <taxon>Eukaryota</taxon>
        <taxon>Fungi</taxon>
        <taxon>Dikarya</taxon>
        <taxon>Basidiomycota</taxon>
        <taxon>Agaricomycotina</taxon>
        <taxon>Agaricomycetes</taxon>
        <taxon>Agaricomycetidae</taxon>
        <taxon>Boletales</taxon>
        <taxon>Coniophorineae</taxon>
        <taxon>Serpulaceae</taxon>
        <taxon>Serpula</taxon>
    </lineage>
</organism>
<dbReference type="EMBL" id="GL945483">
    <property type="protein sequence ID" value="EGN96782.1"/>
    <property type="molecule type" value="Genomic_DNA"/>
</dbReference>
<evidence type="ECO:0000256" key="7">
    <source>
        <dbReference type="SAM" id="MobiDB-lite"/>
    </source>
</evidence>
<dbReference type="GO" id="GO:0045893">
    <property type="term" value="P:positive regulation of DNA-templated transcription"/>
    <property type="evidence" value="ECO:0007669"/>
    <property type="project" value="TreeGrafter"/>
</dbReference>
<dbReference type="GO" id="GO:0048188">
    <property type="term" value="C:Set1C/COMPASS complex"/>
    <property type="evidence" value="ECO:0007669"/>
    <property type="project" value="InterPro"/>
</dbReference>
<dbReference type="Gene3D" id="3.30.40.10">
    <property type="entry name" value="Zinc/RING finger domain, C3HC4 (zinc finger)"/>
    <property type="match status" value="1"/>
</dbReference>
<name>F8Q3S6_SERL3</name>
<dbReference type="InterPro" id="IPR013083">
    <property type="entry name" value="Znf_RING/FYVE/PHD"/>
</dbReference>
<dbReference type="GO" id="GO:0008270">
    <property type="term" value="F:zinc ion binding"/>
    <property type="evidence" value="ECO:0007669"/>
    <property type="project" value="UniProtKB-KW"/>
</dbReference>
<feature type="compositionally biased region" description="Basic residues" evidence="7">
    <location>
        <begin position="56"/>
        <end position="68"/>
    </location>
</feature>
<protein>
    <recommendedName>
        <fullName evidence="8">PHD-type domain-containing protein</fullName>
    </recommendedName>
</protein>
<accession>F8Q3S6</accession>
<dbReference type="Proteomes" id="UP000008063">
    <property type="component" value="Unassembled WGS sequence"/>
</dbReference>
<dbReference type="InterPro" id="IPR001965">
    <property type="entry name" value="Znf_PHD"/>
</dbReference>
<evidence type="ECO:0000256" key="4">
    <source>
        <dbReference type="ARBA" id="ARBA00022833"/>
    </source>
</evidence>
<dbReference type="PROSITE" id="PS50016">
    <property type="entry name" value="ZF_PHD_2"/>
    <property type="match status" value="1"/>
</dbReference>
<evidence type="ECO:0000256" key="3">
    <source>
        <dbReference type="ARBA" id="ARBA00022771"/>
    </source>
</evidence>
<keyword evidence="10" id="KW-1185">Reference proteome</keyword>
<dbReference type="PANTHER" id="PTHR46174:SF1">
    <property type="entry name" value="CXXC-TYPE ZINC FINGER PROTEIN 1"/>
    <property type="match status" value="1"/>
</dbReference>
<dbReference type="InterPro" id="IPR011011">
    <property type="entry name" value="Znf_FYVE_PHD"/>
</dbReference>
<sequence>MATRARTRSTANLNAEKSTSNTPDKATRSRTSRTKDGEVGNDMDVEKENKGNPGRGKAKVQPKVKAKSKTKDESYCLCRQPDDGSPMVHCSQCKEWYHFRCVNLDQNDADDIRVYVCPPCIEKTGQRTVSECLWSLSCSLLRNLLFTSYNM</sequence>
<feature type="compositionally biased region" description="Polar residues" evidence="7">
    <location>
        <begin position="8"/>
        <end position="24"/>
    </location>
</feature>
<reference evidence="10" key="1">
    <citation type="journal article" date="2011" name="Science">
        <title>The plant cell wall-decomposing machinery underlies the functional diversity of forest fungi.</title>
        <authorList>
            <person name="Eastwood D.C."/>
            <person name="Floudas D."/>
            <person name="Binder M."/>
            <person name="Majcherczyk A."/>
            <person name="Schneider P."/>
            <person name="Aerts A."/>
            <person name="Asiegbu F.O."/>
            <person name="Baker S.E."/>
            <person name="Barry K."/>
            <person name="Bendiksby M."/>
            <person name="Blumentritt M."/>
            <person name="Coutinho P.M."/>
            <person name="Cullen D."/>
            <person name="de Vries R.P."/>
            <person name="Gathman A."/>
            <person name="Goodell B."/>
            <person name="Henrissat B."/>
            <person name="Ihrmark K."/>
            <person name="Kauserud H."/>
            <person name="Kohler A."/>
            <person name="LaButti K."/>
            <person name="Lapidus A."/>
            <person name="Lavin J.L."/>
            <person name="Lee Y.-H."/>
            <person name="Lindquist E."/>
            <person name="Lilly W."/>
            <person name="Lucas S."/>
            <person name="Morin E."/>
            <person name="Murat C."/>
            <person name="Oguiza J.A."/>
            <person name="Park J."/>
            <person name="Pisabarro A.G."/>
            <person name="Riley R."/>
            <person name="Rosling A."/>
            <person name="Salamov A."/>
            <person name="Schmidt O."/>
            <person name="Schmutz J."/>
            <person name="Skrede I."/>
            <person name="Stenlid J."/>
            <person name="Wiebenga A."/>
            <person name="Xie X."/>
            <person name="Kuees U."/>
            <person name="Hibbett D.S."/>
            <person name="Hoffmeister D."/>
            <person name="Hoegberg N."/>
            <person name="Martin F."/>
            <person name="Grigoriev I.V."/>
            <person name="Watkinson S.C."/>
        </authorList>
    </citation>
    <scope>NUCLEOTIDE SEQUENCE [LARGE SCALE GENOMIC DNA]</scope>
    <source>
        <strain evidence="10">strain S7.3</strain>
    </source>
</reference>
<evidence type="ECO:0000259" key="8">
    <source>
        <dbReference type="PROSITE" id="PS50016"/>
    </source>
</evidence>
<dbReference type="InterPro" id="IPR019786">
    <property type="entry name" value="Zinc_finger_PHD-type_CS"/>
</dbReference>
<evidence type="ECO:0000313" key="10">
    <source>
        <dbReference type="Proteomes" id="UP000008063"/>
    </source>
</evidence>
<dbReference type="InterPro" id="IPR037869">
    <property type="entry name" value="Spp1/CFP1"/>
</dbReference>
<gene>
    <name evidence="9" type="ORF">SERLA73DRAFT_184942</name>
</gene>
<dbReference type="Pfam" id="PF00628">
    <property type="entry name" value="PHD"/>
    <property type="match status" value="1"/>
</dbReference>
<dbReference type="InterPro" id="IPR019787">
    <property type="entry name" value="Znf_PHD-finger"/>
</dbReference>
<evidence type="ECO:0000256" key="1">
    <source>
        <dbReference type="ARBA" id="ARBA00004123"/>
    </source>
</evidence>
<dbReference type="OrthoDB" id="436852at2759"/>
<dbReference type="OMA" id="RRTTCES"/>
<dbReference type="SMART" id="SM00249">
    <property type="entry name" value="PHD"/>
    <property type="match status" value="1"/>
</dbReference>
<dbReference type="PROSITE" id="PS01359">
    <property type="entry name" value="ZF_PHD_1"/>
    <property type="match status" value="1"/>
</dbReference>
<dbReference type="HOGENOM" id="CLU_1732578_0_0_1"/>
<dbReference type="STRING" id="936435.F8Q3S6"/>
<dbReference type="SUPFAM" id="SSF57903">
    <property type="entry name" value="FYVE/PHD zinc finger"/>
    <property type="match status" value="1"/>
</dbReference>
<keyword evidence="3 6" id="KW-0863">Zinc-finger</keyword>
<keyword evidence="2" id="KW-0479">Metal-binding</keyword>
<dbReference type="PANTHER" id="PTHR46174">
    <property type="entry name" value="CXXC-TYPE ZINC FINGER PROTEIN 1"/>
    <property type="match status" value="1"/>
</dbReference>
<proteinExistence type="predicted"/>
<dbReference type="AlphaFoldDB" id="F8Q3S6"/>